<organism evidence="1 2">
    <name type="scientific">Dreissena polymorpha</name>
    <name type="common">Zebra mussel</name>
    <name type="synonym">Mytilus polymorpha</name>
    <dbReference type="NCBI Taxonomy" id="45954"/>
    <lineage>
        <taxon>Eukaryota</taxon>
        <taxon>Metazoa</taxon>
        <taxon>Spiralia</taxon>
        <taxon>Lophotrochozoa</taxon>
        <taxon>Mollusca</taxon>
        <taxon>Bivalvia</taxon>
        <taxon>Autobranchia</taxon>
        <taxon>Heteroconchia</taxon>
        <taxon>Euheterodonta</taxon>
        <taxon>Imparidentia</taxon>
        <taxon>Neoheterodontei</taxon>
        <taxon>Myida</taxon>
        <taxon>Dreissenoidea</taxon>
        <taxon>Dreissenidae</taxon>
        <taxon>Dreissena</taxon>
    </lineage>
</organism>
<accession>A0A9D4J1K2</accession>
<gene>
    <name evidence="1" type="ORF">DPMN_149939</name>
</gene>
<evidence type="ECO:0000313" key="2">
    <source>
        <dbReference type="Proteomes" id="UP000828390"/>
    </source>
</evidence>
<comment type="caution">
    <text evidence="1">The sequence shown here is derived from an EMBL/GenBank/DDBJ whole genome shotgun (WGS) entry which is preliminary data.</text>
</comment>
<sequence length="54" mass="6227">MHVIQVRWLYNSLVVSEDDNVTMDMTDADSAHFTIQHPYQRRSHAEAHRGSCLG</sequence>
<name>A0A9D4J1K2_DREPO</name>
<protein>
    <submittedName>
        <fullName evidence="1">Uncharacterized protein</fullName>
    </submittedName>
</protein>
<reference evidence="1" key="2">
    <citation type="submission" date="2020-11" db="EMBL/GenBank/DDBJ databases">
        <authorList>
            <person name="McCartney M.A."/>
            <person name="Auch B."/>
            <person name="Kono T."/>
            <person name="Mallez S."/>
            <person name="Becker A."/>
            <person name="Gohl D.M."/>
            <person name="Silverstein K.A.T."/>
            <person name="Koren S."/>
            <person name="Bechman K.B."/>
            <person name="Herman A."/>
            <person name="Abrahante J.E."/>
            <person name="Garbe J."/>
        </authorList>
    </citation>
    <scope>NUCLEOTIDE SEQUENCE</scope>
    <source>
        <strain evidence="1">Duluth1</strain>
        <tissue evidence="1">Whole animal</tissue>
    </source>
</reference>
<keyword evidence="2" id="KW-1185">Reference proteome</keyword>
<evidence type="ECO:0000313" key="1">
    <source>
        <dbReference type="EMBL" id="KAH3796371.1"/>
    </source>
</evidence>
<dbReference type="AlphaFoldDB" id="A0A9D4J1K2"/>
<reference evidence="1" key="1">
    <citation type="journal article" date="2019" name="bioRxiv">
        <title>The Genome of the Zebra Mussel, Dreissena polymorpha: A Resource for Invasive Species Research.</title>
        <authorList>
            <person name="McCartney M.A."/>
            <person name="Auch B."/>
            <person name="Kono T."/>
            <person name="Mallez S."/>
            <person name="Zhang Y."/>
            <person name="Obille A."/>
            <person name="Becker A."/>
            <person name="Abrahante J.E."/>
            <person name="Garbe J."/>
            <person name="Badalamenti J.P."/>
            <person name="Herman A."/>
            <person name="Mangelson H."/>
            <person name="Liachko I."/>
            <person name="Sullivan S."/>
            <person name="Sone E.D."/>
            <person name="Koren S."/>
            <person name="Silverstein K.A.T."/>
            <person name="Beckman K.B."/>
            <person name="Gohl D.M."/>
        </authorList>
    </citation>
    <scope>NUCLEOTIDE SEQUENCE</scope>
    <source>
        <strain evidence="1">Duluth1</strain>
        <tissue evidence="1">Whole animal</tissue>
    </source>
</reference>
<dbReference type="EMBL" id="JAIWYP010000007">
    <property type="protein sequence ID" value="KAH3796371.1"/>
    <property type="molecule type" value="Genomic_DNA"/>
</dbReference>
<proteinExistence type="predicted"/>
<dbReference type="Proteomes" id="UP000828390">
    <property type="component" value="Unassembled WGS sequence"/>
</dbReference>